<feature type="signal peptide" evidence="6">
    <location>
        <begin position="1"/>
        <end position="27"/>
    </location>
</feature>
<accession>A0AAJ2HBG6</accession>
<evidence type="ECO:0000313" key="9">
    <source>
        <dbReference type="Proteomes" id="UP001183582"/>
    </source>
</evidence>
<dbReference type="RefSeq" id="WP_310890469.1">
    <property type="nucleotide sequence ID" value="NZ_BAAAGR010000001.1"/>
</dbReference>
<keyword evidence="5" id="KW-0472">Membrane</keyword>
<evidence type="ECO:0000256" key="5">
    <source>
        <dbReference type="SAM" id="Phobius"/>
    </source>
</evidence>
<evidence type="ECO:0000256" key="1">
    <source>
        <dbReference type="ARBA" id="ARBA00022512"/>
    </source>
</evidence>
<sequence length="180" mass="17661">MRRLPTFLAALTVAAVAAVSVPAAAHASTIYPPSGSCTATPATATPGGTTLFACDPATFSANEPITITVTGENGSDAVIGMIRTVSTASGNAVSTADGSLAGVRITFPTDARGTYNIAAFSSTSAGGTSAVSVTNPDGSLPVTGFDSATMTGLWIGGGLLLLAGAALGVVAVVRRRRDSL</sequence>
<organism evidence="8 9">
    <name type="scientific">Microbacterium aurantiacum</name>
    <dbReference type="NCBI Taxonomy" id="162393"/>
    <lineage>
        <taxon>Bacteria</taxon>
        <taxon>Bacillati</taxon>
        <taxon>Actinomycetota</taxon>
        <taxon>Actinomycetes</taxon>
        <taxon>Micrococcales</taxon>
        <taxon>Microbacteriaceae</taxon>
        <taxon>Microbacterium</taxon>
    </lineage>
</organism>
<reference evidence="8 9" key="1">
    <citation type="submission" date="2021-06" db="EMBL/GenBank/DDBJ databases">
        <title>Genome-based taxonomic framework of Microbacterium strains isolated from marine environment, the description of four new species and reclassification of four preexisting species.</title>
        <authorList>
            <person name="Lee S.D."/>
            <person name="Kim S.-M."/>
            <person name="Byeon Y.-S."/>
            <person name="Yang H.L."/>
            <person name="Kim I.S."/>
        </authorList>
    </citation>
    <scope>NUCLEOTIDE SEQUENCE [LARGE SCALE GENOMIC DNA]</scope>
    <source>
        <strain evidence="8 9">KACC 20514</strain>
    </source>
</reference>
<dbReference type="Proteomes" id="UP001183582">
    <property type="component" value="Unassembled WGS sequence"/>
</dbReference>
<proteinExistence type="predicted"/>
<feature type="transmembrane region" description="Helical" evidence="5">
    <location>
        <begin position="153"/>
        <end position="173"/>
    </location>
</feature>
<protein>
    <submittedName>
        <fullName evidence="8">Cell wall protein</fullName>
    </submittedName>
</protein>
<keyword evidence="5" id="KW-0812">Transmembrane</keyword>
<evidence type="ECO:0000256" key="4">
    <source>
        <dbReference type="ARBA" id="ARBA00023088"/>
    </source>
</evidence>
<evidence type="ECO:0000256" key="6">
    <source>
        <dbReference type="SAM" id="SignalP"/>
    </source>
</evidence>
<feature type="domain" description="Gram-positive cocci surface proteins LPxTG" evidence="7">
    <location>
        <begin position="140"/>
        <end position="180"/>
    </location>
</feature>
<keyword evidence="3 6" id="KW-0732">Signal</keyword>
<comment type="caution">
    <text evidence="8">The sequence shown here is derived from an EMBL/GenBank/DDBJ whole genome shotgun (WGS) entry which is preliminary data.</text>
</comment>
<keyword evidence="1" id="KW-0134">Cell wall</keyword>
<keyword evidence="2" id="KW-0964">Secreted</keyword>
<feature type="chain" id="PRO_5042612754" evidence="6">
    <location>
        <begin position="28"/>
        <end position="180"/>
    </location>
</feature>
<gene>
    <name evidence="8" type="ORF">KZC50_02080</name>
</gene>
<dbReference type="EMBL" id="JAHWXH010000001">
    <property type="protein sequence ID" value="MDS0244397.1"/>
    <property type="molecule type" value="Genomic_DNA"/>
</dbReference>
<evidence type="ECO:0000259" key="7">
    <source>
        <dbReference type="PROSITE" id="PS50847"/>
    </source>
</evidence>
<keyword evidence="5" id="KW-1133">Transmembrane helix</keyword>
<name>A0AAJ2HBG6_9MICO</name>
<evidence type="ECO:0000256" key="2">
    <source>
        <dbReference type="ARBA" id="ARBA00022525"/>
    </source>
</evidence>
<dbReference type="PROSITE" id="PS50847">
    <property type="entry name" value="GRAM_POS_ANCHORING"/>
    <property type="match status" value="1"/>
</dbReference>
<dbReference type="AlphaFoldDB" id="A0AAJ2HBG6"/>
<dbReference type="GeneID" id="301456978"/>
<keyword evidence="4" id="KW-0572">Peptidoglycan-anchor</keyword>
<evidence type="ECO:0000256" key="3">
    <source>
        <dbReference type="ARBA" id="ARBA00022729"/>
    </source>
</evidence>
<dbReference type="InterPro" id="IPR019931">
    <property type="entry name" value="LPXTG_anchor"/>
</dbReference>
<evidence type="ECO:0000313" key="8">
    <source>
        <dbReference type="EMBL" id="MDS0244397.1"/>
    </source>
</evidence>